<protein>
    <submittedName>
        <fullName evidence="10">Putative spermidine/putrescine transport system permease protein</fullName>
    </submittedName>
</protein>
<organism evidence="10 11">
    <name type="scientific">Acidocella aromatica</name>
    <dbReference type="NCBI Taxonomy" id="1303579"/>
    <lineage>
        <taxon>Bacteria</taxon>
        <taxon>Pseudomonadati</taxon>
        <taxon>Pseudomonadota</taxon>
        <taxon>Alphaproteobacteria</taxon>
        <taxon>Acetobacterales</taxon>
        <taxon>Acidocellaceae</taxon>
        <taxon>Acidocella</taxon>
    </lineage>
</organism>
<feature type="transmembrane region" description="Helical" evidence="8">
    <location>
        <begin position="216"/>
        <end position="237"/>
    </location>
</feature>
<evidence type="ECO:0000256" key="4">
    <source>
        <dbReference type="ARBA" id="ARBA00022475"/>
    </source>
</evidence>
<evidence type="ECO:0000256" key="5">
    <source>
        <dbReference type="ARBA" id="ARBA00022692"/>
    </source>
</evidence>
<comment type="subcellular location">
    <subcellularLocation>
        <location evidence="1 8">Cell membrane</location>
        <topology evidence="1 8">Multi-pass membrane protein</topology>
    </subcellularLocation>
</comment>
<feature type="transmembrane region" description="Helical" evidence="8">
    <location>
        <begin position="169"/>
        <end position="191"/>
    </location>
</feature>
<accession>A0A840VR14</accession>
<proteinExistence type="inferred from homology"/>
<feature type="domain" description="ABC transmembrane type-1" evidence="9">
    <location>
        <begin position="84"/>
        <end position="289"/>
    </location>
</feature>
<keyword evidence="3 8" id="KW-0813">Transport</keyword>
<keyword evidence="6 8" id="KW-1133">Transmembrane helix</keyword>
<evidence type="ECO:0000256" key="6">
    <source>
        <dbReference type="ARBA" id="ARBA00022989"/>
    </source>
</evidence>
<dbReference type="PROSITE" id="PS50928">
    <property type="entry name" value="ABC_TM1"/>
    <property type="match status" value="1"/>
</dbReference>
<dbReference type="InterPro" id="IPR035906">
    <property type="entry name" value="MetI-like_sf"/>
</dbReference>
<evidence type="ECO:0000256" key="2">
    <source>
        <dbReference type="ARBA" id="ARBA00007069"/>
    </source>
</evidence>
<keyword evidence="5 8" id="KW-0812">Transmembrane</keyword>
<feature type="transmembrane region" description="Helical" evidence="8">
    <location>
        <begin position="268"/>
        <end position="289"/>
    </location>
</feature>
<keyword evidence="11" id="KW-1185">Reference proteome</keyword>
<dbReference type="CDD" id="cd06261">
    <property type="entry name" value="TM_PBP2"/>
    <property type="match status" value="1"/>
</dbReference>
<keyword evidence="7 8" id="KW-0472">Membrane</keyword>
<evidence type="ECO:0000256" key="7">
    <source>
        <dbReference type="ARBA" id="ARBA00023136"/>
    </source>
</evidence>
<keyword evidence="4" id="KW-1003">Cell membrane</keyword>
<evidence type="ECO:0000256" key="8">
    <source>
        <dbReference type="RuleBase" id="RU363032"/>
    </source>
</evidence>
<dbReference type="PANTHER" id="PTHR42929">
    <property type="entry name" value="INNER MEMBRANE ABC TRANSPORTER PERMEASE PROTEIN YDCU-RELATED-RELATED"/>
    <property type="match status" value="1"/>
</dbReference>
<feature type="transmembrane region" description="Helical" evidence="8">
    <location>
        <begin position="26"/>
        <end position="53"/>
    </location>
</feature>
<evidence type="ECO:0000256" key="1">
    <source>
        <dbReference type="ARBA" id="ARBA00004651"/>
    </source>
</evidence>
<dbReference type="GO" id="GO:0005886">
    <property type="term" value="C:plasma membrane"/>
    <property type="evidence" value="ECO:0007669"/>
    <property type="project" value="UniProtKB-SubCell"/>
</dbReference>
<evidence type="ECO:0000256" key="3">
    <source>
        <dbReference type="ARBA" id="ARBA00022448"/>
    </source>
</evidence>
<evidence type="ECO:0000259" key="9">
    <source>
        <dbReference type="PROSITE" id="PS50928"/>
    </source>
</evidence>
<dbReference type="GO" id="GO:0055085">
    <property type="term" value="P:transmembrane transport"/>
    <property type="evidence" value="ECO:0007669"/>
    <property type="project" value="InterPro"/>
</dbReference>
<evidence type="ECO:0000313" key="10">
    <source>
        <dbReference type="EMBL" id="MBB5373820.1"/>
    </source>
</evidence>
<evidence type="ECO:0000313" key="11">
    <source>
        <dbReference type="Proteomes" id="UP000553706"/>
    </source>
</evidence>
<dbReference type="InterPro" id="IPR000515">
    <property type="entry name" value="MetI-like"/>
</dbReference>
<dbReference type="Pfam" id="PF00528">
    <property type="entry name" value="BPD_transp_1"/>
    <property type="match status" value="1"/>
</dbReference>
<dbReference type="Proteomes" id="UP000553706">
    <property type="component" value="Unassembled WGS sequence"/>
</dbReference>
<dbReference type="EMBL" id="JACHFJ010000009">
    <property type="protein sequence ID" value="MBB5373820.1"/>
    <property type="molecule type" value="Genomic_DNA"/>
</dbReference>
<feature type="transmembrane region" description="Helical" evidence="8">
    <location>
        <begin position="119"/>
        <end position="139"/>
    </location>
</feature>
<comment type="similarity">
    <text evidence="2">Belongs to the binding-protein-dependent transport system permease family. CysTW subfamily.</text>
</comment>
<feature type="transmembrane region" description="Helical" evidence="8">
    <location>
        <begin position="83"/>
        <end position="107"/>
    </location>
</feature>
<gene>
    <name evidence="10" type="ORF">HNP71_002085</name>
</gene>
<name>A0A840VR14_9PROT</name>
<dbReference type="SUPFAM" id="SSF161098">
    <property type="entry name" value="MetI-like"/>
    <property type="match status" value="1"/>
</dbReference>
<dbReference type="Gene3D" id="1.10.3720.10">
    <property type="entry name" value="MetI-like"/>
    <property type="match status" value="1"/>
</dbReference>
<dbReference type="AlphaFoldDB" id="A0A840VR14"/>
<sequence length="298" mass="32162">MAEHQGLMMQRFLSAFGWRHEGAANAALLGLPAIWFACLYLAAIGALLITSFWTVDSLSGDLIPGFSFTNFQQLLADPIYTKIGLRTIGIAAAVTITDIVLAWPVAFAMVRLAGPRLRAALMAMVMVPLWSSYLARVYAWRLILAHDGLLNWGLAEIGLPGLHIGYSNWAMWIVFSYLWLPFMILPVAAAVERIPPSLLEASADLGEHGLATFRRVILPMALPGMVAGAIFTFSLTLGDYVTPMLVGGEGSDFIGNVVYSNVGVTNNIPFAAAYAVLPLGVMGVFLLVARRMGAFDAL</sequence>
<reference evidence="10 11" key="1">
    <citation type="submission" date="2020-08" db="EMBL/GenBank/DDBJ databases">
        <title>Genomic Encyclopedia of Type Strains, Phase IV (KMG-IV): sequencing the most valuable type-strain genomes for metagenomic binning, comparative biology and taxonomic classification.</title>
        <authorList>
            <person name="Goeker M."/>
        </authorList>
    </citation>
    <scope>NUCLEOTIDE SEQUENCE [LARGE SCALE GENOMIC DNA]</scope>
    <source>
        <strain evidence="10 11">DSM 27026</strain>
    </source>
</reference>
<dbReference type="PANTHER" id="PTHR42929:SF1">
    <property type="entry name" value="INNER MEMBRANE ABC TRANSPORTER PERMEASE PROTEIN YDCU-RELATED"/>
    <property type="match status" value="1"/>
</dbReference>
<comment type="caution">
    <text evidence="10">The sequence shown here is derived from an EMBL/GenBank/DDBJ whole genome shotgun (WGS) entry which is preliminary data.</text>
</comment>